<dbReference type="KEGG" id="piv:NCTC13079_01424"/>
<evidence type="ECO:0000313" key="3">
    <source>
        <dbReference type="EMBL" id="VEJ36220.1"/>
    </source>
</evidence>
<dbReference type="Pfam" id="PF01541">
    <property type="entry name" value="GIY-YIG"/>
    <property type="match status" value="1"/>
</dbReference>
<dbReference type="CDD" id="cd10448">
    <property type="entry name" value="GIY-YIG_unchar_3"/>
    <property type="match status" value="1"/>
</dbReference>
<comment type="similarity">
    <text evidence="1">Belongs to the UPF0213 family.</text>
</comment>
<name>A0A3S4ZRI7_9FIRM</name>
<dbReference type="Proteomes" id="UP000269544">
    <property type="component" value="Chromosome"/>
</dbReference>
<dbReference type="AlphaFoldDB" id="A0A3S4ZRI7"/>
<dbReference type="InterPro" id="IPR035901">
    <property type="entry name" value="GIY-YIG_endonuc_sf"/>
</dbReference>
<proteinExistence type="inferred from homology"/>
<evidence type="ECO:0000259" key="2">
    <source>
        <dbReference type="PROSITE" id="PS50164"/>
    </source>
</evidence>
<dbReference type="OrthoDB" id="9807770at2"/>
<evidence type="ECO:0000313" key="4">
    <source>
        <dbReference type="Proteomes" id="UP000269544"/>
    </source>
</evidence>
<dbReference type="PROSITE" id="PS50164">
    <property type="entry name" value="GIY_YIG"/>
    <property type="match status" value="1"/>
</dbReference>
<protein>
    <submittedName>
        <fullName evidence="3">GIY-YIG nuclease superfamily protein</fullName>
    </submittedName>
</protein>
<dbReference type="EMBL" id="LR134523">
    <property type="protein sequence ID" value="VEJ36220.1"/>
    <property type="molecule type" value="Genomic_DNA"/>
</dbReference>
<dbReference type="InterPro" id="IPR000305">
    <property type="entry name" value="GIY-YIG_endonuc"/>
</dbReference>
<dbReference type="PANTHER" id="PTHR34477:SF5">
    <property type="entry name" value="BSL5627 PROTEIN"/>
    <property type="match status" value="1"/>
</dbReference>
<dbReference type="InterPro" id="IPR050190">
    <property type="entry name" value="UPF0213_domain"/>
</dbReference>
<dbReference type="RefSeq" id="WP_126466123.1">
    <property type="nucleotide sequence ID" value="NZ_JAUSWF010000007.1"/>
</dbReference>
<gene>
    <name evidence="3" type="ORF">NCTC13079_01424</name>
</gene>
<evidence type="ECO:0000256" key="1">
    <source>
        <dbReference type="ARBA" id="ARBA00007435"/>
    </source>
</evidence>
<accession>A0A3S4ZRI7</accession>
<dbReference type="SUPFAM" id="SSF82771">
    <property type="entry name" value="GIY-YIG endonuclease"/>
    <property type="match status" value="1"/>
</dbReference>
<organism evidence="3 4">
    <name type="scientific">Aedoeadaptatus ivorii</name>
    <dbReference type="NCBI Taxonomy" id="54006"/>
    <lineage>
        <taxon>Bacteria</taxon>
        <taxon>Bacillati</taxon>
        <taxon>Bacillota</taxon>
        <taxon>Tissierellia</taxon>
        <taxon>Tissierellales</taxon>
        <taxon>Peptoniphilaceae</taxon>
        <taxon>Aedoeadaptatus</taxon>
    </lineage>
</organism>
<feature type="domain" description="GIY-YIG" evidence="2">
    <location>
        <begin position="2"/>
        <end position="78"/>
    </location>
</feature>
<dbReference type="Gene3D" id="3.40.1440.10">
    <property type="entry name" value="GIY-YIG endonuclease"/>
    <property type="match status" value="1"/>
</dbReference>
<reference evidence="3 4" key="1">
    <citation type="submission" date="2018-12" db="EMBL/GenBank/DDBJ databases">
        <authorList>
            <consortium name="Pathogen Informatics"/>
        </authorList>
    </citation>
    <scope>NUCLEOTIDE SEQUENCE [LARGE SCALE GENOMIC DNA]</scope>
    <source>
        <strain evidence="3 4">NCTC13079</strain>
    </source>
</reference>
<dbReference type="PANTHER" id="PTHR34477">
    <property type="entry name" value="UPF0213 PROTEIN YHBQ"/>
    <property type="match status" value="1"/>
</dbReference>
<sequence length="95" mass="11200">MRDYFVYILSNKTDSTLYIGVTNDLLRRVWEHKEKSVAGFTAKYNVNKLVYYEVAGDVDVAIAREKQLKGWNRRKKEALIDAMNPEREDLWESIL</sequence>
<keyword evidence="4" id="KW-1185">Reference proteome</keyword>